<evidence type="ECO:0000256" key="1">
    <source>
        <dbReference type="ARBA" id="ARBA00004443"/>
    </source>
</evidence>
<evidence type="ECO:0000313" key="11">
    <source>
        <dbReference type="JaponicusDB" id="SJAG_03490"/>
    </source>
</evidence>
<evidence type="ECO:0000256" key="3">
    <source>
        <dbReference type="ARBA" id="ARBA00022448"/>
    </source>
</evidence>
<dbReference type="OrthoDB" id="425749at2759"/>
<proteinExistence type="inferred from homology"/>
<dbReference type="InterPro" id="IPR003197">
    <property type="entry name" value="QCR7"/>
</dbReference>
<organism evidence="10 12">
    <name type="scientific">Schizosaccharomyces japonicus (strain yFS275 / FY16936)</name>
    <name type="common">Fission yeast</name>
    <dbReference type="NCBI Taxonomy" id="402676"/>
    <lineage>
        <taxon>Eukaryota</taxon>
        <taxon>Fungi</taxon>
        <taxon>Dikarya</taxon>
        <taxon>Ascomycota</taxon>
        <taxon>Taphrinomycotina</taxon>
        <taxon>Schizosaccharomycetes</taxon>
        <taxon>Schizosaccharomycetales</taxon>
        <taxon>Schizosaccharomycetaceae</taxon>
        <taxon>Schizosaccharomyces</taxon>
    </lineage>
</organism>
<dbReference type="OMA" id="PLAQWYT"/>
<dbReference type="Proteomes" id="UP000001744">
    <property type="component" value="Unassembled WGS sequence"/>
</dbReference>
<dbReference type="GO" id="GO:0005743">
    <property type="term" value="C:mitochondrial inner membrane"/>
    <property type="evidence" value="ECO:0007669"/>
    <property type="project" value="UniProtKB-SubCell"/>
</dbReference>
<keyword evidence="7 9" id="KW-0496">Mitochondrion</keyword>
<dbReference type="GeneID" id="7051685"/>
<dbReference type="HOGENOM" id="CLU_115154_1_0_1"/>
<comment type="subcellular location">
    <subcellularLocation>
        <location evidence="1">Mitochondrion inner membrane</location>
        <topology evidence="1">Peripheral membrane protein</topology>
        <orientation evidence="1">Matrix side</orientation>
    </subcellularLocation>
</comment>
<dbReference type="SUPFAM" id="SSF81524">
    <property type="entry name" value="14 kDa protein of cytochrome bc1 complex (Ubiquinol-cytochrome c reductase)"/>
    <property type="match status" value="1"/>
</dbReference>
<dbReference type="AlphaFoldDB" id="B6K4D4"/>
<dbReference type="GO" id="GO:0006122">
    <property type="term" value="P:mitochondrial electron transport, ubiquinol to cytochrome c"/>
    <property type="evidence" value="ECO:0000318"/>
    <property type="project" value="GO_Central"/>
</dbReference>
<dbReference type="eggNOG" id="KOG3440">
    <property type="taxonomic scope" value="Eukaryota"/>
</dbReference>
<dbReference type="PANTHER" id="PTHR12022">
    <property type="entry name" value="UBIQUINOL-CYTOCHROME C REDUCTASE COMPLEX 14 KD PROTEIN"/>
    <property type="match status" value="1"/>
</dbReference>
<evidence type="ECO:0000256" key="7">
    <source>
        <dbReference type="ARBA" id="ARBA00023128"/>
    </source>
</evidence>
<keyword evidence="12" id="KW-1185">Reference proteome</keyword>
<evidence type="ECO:0000256" key="9">
    <source>
        <dbReference type="PIRNR" id="PIRNR000022"/>
    </source>
</evidence>
<evidence type="ECO:0000313" key="10">
    <source>
        <dbReference type="EMBL" id="EEB08341.1"/>
    </source>
</evidence>
<keyword evidence="3 9" id="KW-0813">Transport</keyword>
<comment type="function">
    <text evidence="9">Component of the ubiquinol-cytochrome c oxidoreductase, a multisubunit transmembrane complex that is part of the mitochondrial electron transport chain which drives oxidative phosphorylation.</text>
</comment>
<reference evidence="10 12" key="1">
    <citation type="journal article" date="2011" name="Science">
        <title>Comparative functional genomics of the fission yeasts.</title>
        <authorList>
            <person name="Rhind N."/>
            <person name="Chen Z."/>
            <person name="Yassour M."/>
            <person name="Thompson D.A."/>
            <person name="Haas B.J."/>
            <person name="Habib N."/>
            <person name="Wapinski I."/>
            <person name="Roy S."/>
            <person name="Lin M.F."/>
            <person name="Heiman D.I."/>
            <person name="Young S.K."/>
            <person name="Furuya K."/>
            <person name="Guo Y."/>
            <person name="Pidoux A."/>
            <person name="Chen H.M."/>
            <person name="Robbertse B."/>
            <person name="Goldberg J.M."/>
            <person name="Aoki K."/>
            <person name="Bayne E.H."/>
            <person name="Berlin A.M."/>
            <person name="Desjardins C.A."/>
            <person name="Dobbs E."/>
            <person name="Dukaj L."/>
            <person name="Fan L."/>
            <person name="FitzGerald M.G."/>
            <person name="French C."/>
            <person name="Gujja S."/>
            <person name="Hansen K."/>
            <person name="Keifenheim D."/>
            <person name="Levin J.Z."/>
            <person name="Mosher R.A."/>
            <person name="Mueller C.A."/>
            <person name="Pfiffner J."/>
            <person name="Priest M."/>
            <person name="Russ C."/>
            <person name="Smialowska A."/>
            <person name="Swoboda P."/>
            <person name="Sykes S.M."/>
            <person name="Vaughn M."/>
            <person name="Vengrova S."/>
            <person name="Yoder R."/>
            <person name="Zeng Q."/>
            <person name="Allshire R."/>
            <person name="Baulcombe D."/>
            <person name="Birren B.W."/>
            <person name="Brown W."/>
            <person name="Ekwall K."/>
            <person name="Kellis M."/>
            <person name="Leatherwood J."/>
            <person name="Levin H."/>
            <person name="Margalit H."/>
            <person name="Martienssen R."/>
            <person name="Nieduszynski C.A."/>
            <person name="Spatafora J.W."/>
            <person name="Friedman N."/>
            <person name="Dalgaard J.Z."/>
            <person name="Baumann P."/>
            <person name="Niki H."/>
            <person name="Regev A."/>
            <person name="Nusbaum C."/>
        </authorList>
    </citation>
    <scope>NUCLEOTIDE SEQUENCE [LARGE SCALE GENOMIC DNA]</scope>
    <source>
        <strain evidence="12">yFS275 / FY16936</strain>
    </source>
</reference>
<evidence type="ECO:0000256" key="2">
    <source>
        <dbReference type="ARBA" id="ARBA00008554"/>
    </source>
</evidence>
<gene>
    <name evidence="11" type="primary">qcr7</name>
    <name evidence="10" type="ORF">SJAG_03490</name>
</gene>
<evidence type="ECO:0000256" key="5">
    <source>
        <dbReference type="ARBA" id="ARBA00022792"/>
    </source>
</evidence>
<keyword evidence="6 9" id="KW-0249">Electron transport</keyword>
<keyword evidence="8 9" id="KW-0472">Membrane</keyword>
<dbReference type="InterPro" id="IPR036544">
    <property type="entry name" value="QCR7_sf"/>
</dbReference>
<dbReference type="STRING" id="402676.B6K4D4"/>
<dbReference type="VEuPathDB" id="FungiDB:SJAG_03490"/>
<sequence length="129" mass="15230">MLRPFSLANWILKHPTLARFLNPIAKMYANLSGYKKFGLRYDDLLMEENDEMEKALKRLNKKEAYDRIYRLRRAVQCDITSSILPKSEWTKDSEDVPYVSPLLDEVLREKKEREAFDALYVRKPGGNIM</sequence>
<keyword evidence="4 9" id="KW-0679">Respiratory chain</keyword>
<dbReference type="Pfam" id="PF02271">
    <property type="entry name" value="UCR_14kD"/>
    <property type="match status" value="1"/>
</dbReference>
<evidence type="ECO:0000256" key="4">
    <source>
        <dbReference type="ARBA" id="ARBA00022660"/>
    </source>
</evidence>
<dbReference type="EMBL" id="KE651167">
    <property type="protein sequence ID" value="EEB08341.1"/>
    <property type="molecule type" value="Genomic_DNA"/>
</dbReference>
<dbReference type="Gene3D" id="1.10.1090.10">
    <property type="entry name" value="Cytochrome b-c1 complex subunit 7"/>
    <property type="match status" value="1"/>
</dbReference>
<dbReference type="GO" id="GO:0045275">
    <property type="term" value="C:respiratory chain complex III"/>
    <property type="evidence" value="ECO:0000318"/>
    <property type="project" value="GO_Central"/>
</dbReference>
<dbReference type="JaponicusDB" id="SJAG_03490">
    <property type="gene designation" value="qcr7"/>
</dbReference>
<protein>
    <recommendedName>
        <fullName evidence="9">Cytochrome b-c1 complex subunit 7</fullName>
    </recommendedName>
</protein>
<evidence type="ECO:0000256" key="8">
    <source>
        <dbReference type="ARBA" id="ARBA00023136"/>
    </source>
</evidence>
<dbReference type="PANTHER" id="PTHR12022:SF0">
    <property type="entry name" value="CYTOCHROME B-C1 COMPLEX SUBUNIT 7"/>
    <property type="match status" value="1"/>
</dbReference>
<accession>B6K4D4</accession>
<comment type="similarity">
    <text evidence="2 9">Belongs to the UQCRB/QCR7 family.</text>
</comment>
<keyword evidence="5 9" id="KW-0999">Mitochondrion inner membrane</keyword>
<name>B6K4D4_SCHJY</name>
<dbReference type="RefSeq" id="XP_002174634.1">
    <property type="nucleotide sequence ID" value="XM_002174598.2"/>
</dbReference>
<dbReference type="PIRSF" id="PIRSF000022">
    <property type="entry name" value="Bc1_14K"/>
    <property type="match status" value="1"/>
</dbReference>
<evidence type="ECO:0000256" key="6">
    <source>
        <dbReference type="ARBA" id="ARBA00022982"/>
    </source>
</evidence>
<evidence type="ECO:0000313" key="12">
    <source>
        <dbReference type="Proteomes" id="UP000001744"/>
    </source>
</evidence>
<dbReference type="FunFam" id="1.10.1090.10:FF:000001">
    <property type="entry name" value="Cytochrome b-c1 complex subunit 7"/>
    <property type="match status" value="1"/>
</dbReference>